<comment type="caution">
    <text evidence="2">The sequence shown here is derived from an EMBL/GenBank/DDBJ whole genome shotgun (WGS) entry which is preliminary data.</text>
</comment>
<reference evidence="2 3" key="1">
    <citation type="journal article" date="2015" name="Nature">
        <title>rRNA introns, odd ribosomes, and small enigmatic genomes across a large radiation of phyla.</title>
        <authorList>
            <person name="Brown C.T."/>
            <person name="Hug L.A."/>
            <person name="Thomas B.C."/>
            <person name="Sharon I."/>
            <person name="Castelle C.J."/>
            <person name="Singh A."/>
            <person name="Wilkins M.J."/>
            <person name="Williams K.H."/>
            <person name="Banfield J.F."/>
        </authorList>
    </citation>
    <scope>NUCLEOTIDE SEQUENCE [LARGE SCALE GENOMIC DNA]</scope>
</reference>
<accession>A0A0G1DSX9</accession>
<feature type="transmembrane region" description="Helical" evidence="1">
    <location>
        <begin position="97"/>
        <end position="114"/>
    </location>
</feature>
<evidence type="ECO:0000313" key="2">
    <source>
        <dbReference type="EMBL" id="KKS65383.1"/>
    </source>
</evidence>
<organism evidence="2 3">
    <name type="scientific">Candidatus Daviesbacteria bacterium GW2011_GWA1_42_6</name>
    <dbReference type="NCBI Taxonomy" id="1618420"/>
    <lineage>
        <taxon>Bacteria</taxon>
        <taxon>Candidatus Daviesiibacteriota</taxon>
    </lineage>
</organism>
<evidence type="ECO:0008006" key="4">
    <source>
        <dbReference type="Google" id="ProtNLM"/>
    </source>
</evidence>
<dbReference type="EMBL" id="LCEB01000004">
    <property type="protein sequence ID" value="KKS65383.1"/>
    <property type="molecule type" value="Genomic_DNA"/>
</dbReference>
<gene>
    <name evidence="2" type="ORF">UV33_C0004G0011</name>
</gene>
<name>A0A0G1DSX9_9BACT</name>
<sequence>MVKIFLPVLLLVHLVILSRLTFTAWPEMLFYPYLFLNGFSFYKDFIMPYPPALPLFLSGIYSLFGVTPEVLKITAWILILSTDILLFLILTKVLKSGFLALPFLAIYILLQSFFDGNMLWFDFATTAPLLAALFFILKWLESGKTK</sequence>
<dbReference type="AlphaFoldDB" id="A0A0G1DSX9"/>
<keyword evidence="1" id="KW-1133">Transmembrane helix</keyword>
<proteinExistence type="predicted"/>
<evidence type="ECO:0000256" key="1">
    <source>
        <dbReference type="SAM" id="Phobius"/>
    </source>
</evidence>
<protein>
    <recommendedName>
        <fullName evidence="4">Glycosyltransferase RgtA/B/C/D-like domain-containing protein</fullName>
    </recommendedName>
</protein>
<dbReference type="Proteomes" id="UP000034135">
    <property type="component" value="Unassembled WGS sequence"/>
</dbReference>
<feature type="transmembrane region" description="Helical" evidence="1">
    <location>
        <begin position="120"/>
        <end position="140"/>
    </location>
</feature>
<evidence type="ECO:0000313" key="3">
    <source>
        <dbReference type="Proteomes" id="UP000034135"/>
    </source>
</evidence>
<keyword evidence="1" id="KW-0472">Membrane</keyword>
<keyword evidence="1" id="KW-0812">Transmembrane</keyword>